<dbReference type="AlphaFoldDB" id="A0A7U4GEX4"/>
<keyword evidence="1" id="KW-0812">Transmembrane</keyword>
<protein>
    <submittedName>
        <fullName evidence="2">Uncharacterized protein</fullName>
    </submittedName>
</protein>
<name>A0A7U4GEX4_YEREN</name>
<keyword evidence="1" id="KW-0472">Membrane</keyword>
<keyword evidence="1" id="KW-1133">Transmembrane helix</keyword>
<feature type="transmembrane region" description="Helical" evidence="1">
    <location>
        <begin position="50"/>
        <end position="72"/>
    </location>
</feature>
<sequence length="82" mass="9598">MELIMNTNKFLFYTMASLSFCLFFFITFVVFSFFTTIIDIYNDGGLSPFNYSYVVGHLLILMFGLGCFYFSIKTTFKLKDKI</sequence>
<feature type="transmembrane region" description="Helical" evidence="1">
    <location>
        <begin position="12"/>
        <end position="38"/>
    </location>
</feature>
<dbReference type="EMBL" id="CP007448">
    <property type="protein sequence ID" value="AHM73535.2"/>
    <property type="molecule type" value="Genomic_DNA"/>
</dbReference>
<evidence type="ECO:0000256" key="1">
    <source>
        <dbReference type="SAM" id="Phobius"/>
    </source>
</evidence>
<accession>A0A7U4GEX4</accession>
<evidence type="ECO:0000313" key="3">
    <source>
        <dbReference type="Proteomes" id="UP000230961"/>
    </source>
</evidence>
<dbReference type="KEGG" id="yel:LC20_02282"/>
<reference evidence="2 3" key="1">
    <citation type="submission" date="2017-11" db="EMBL/GenBank/DDBJ databases">
        <title>The complete genome sequence and comparative genome analysis of Yersinia enterocolitica strain LC20.</title>
        <authorList>
            <person name="Shi G."/>
            <person name="Su M."/>
            <person name="Liang J."/>
            <person name="Gu W."/>
            <person name="Xiao Y."/>
            <person name="Zhang Z."/>
            <person name="Qiu H."/>
            <person name="Duan R."/>
            <person name="Zhang Z."/>
            <person name="Li Y."/>
            <person name="Zhang X."/>
            <person name="Ling Y."/>
            <person name="Song L."/>
            <person name="Chen M."/>
            <person name="Zhao Y."/>
            <person name="Wu J."/>
            <person name="Jing H."/>
            <person name="Xiao J."/>
            <person name="Wang X."/>
        </authorList>
    </citation>
    <scope>NUCLEOTIDE SEQUENCE [LARGE SCALE GENOMIC DNA]</scope>
    <source>
        <strain evidence="2 3">LC20</strain>
    </source>
</reference>
<dbReference type="Proteomes" id="UP000230961">
    <property type="component" value="Chromosome"/>
</dbReference>
<gene>
    <name evidence="2" type="ORF">LC20_02282</name>
</gene>
<proteinExistence type="predicted"/>
<organism evidence="2 3">
    <name type="scientific">Yersinia enterocolitica LC20</name>
    <dbReference type="NCBI Taxonomy" id="1443113"/>
    <lineage>
        <taxon>Bacteria</taxon>
        <taxon>Pseudomonadati</taxon>
        <taxon>Pseudomonadota</taxon>
        <taxon>Gammaproteobacteria</taxon>
        <taxon>Enterobacterales</taxon>
        <taxon>Yersiniaceae</taxon>
        <taxon>Yersinia</taxon>
    </lineage>
</organism>
<evidence type="ECO:0000313" key="2">
    <source>
        <dbReference type="EMBL" id="AHM73535.2"/>
    </source>
</evidence>